<accession>A0AAE0F171</accession>
<evidence type="ECO:0000313" key="3">
    <source>
        <dbReference type="Proteomes" id="UP001190700"/>
    </source>
</evidence>
<feature type="region of interest" description="Disordered" evidence="1">
    <location>
        <begin position="255"/>
        <end position="276"/>
    </location>
</feature>
<feature type="region of interest" description="Disordered" evidence="1">
    <location>
        <begin position="50"/>
        <end position="87"/>
    </location>
</feature>
<evidence type="ECO:0000256" key="1">
    <source>
        <dbReference type="SAM" id="MobiDB-lite"/>
    </source>
</evidence>
<name>A0AAE0F171_9CHLO</name>
<proteinExistence type="predicted"/>
<feature type="compositionally biased region" description="Basic and acidic residues" evidence="1">
    <location>
        <begin position="77"/>
        <end position="87"/>
    </location>
</feature>
<evidence type="ECO:0000313" key="2">
    <source>
        <dbReference type="EMBL" id="KAK3247749.1"/>
    </source>
</evidence>
<feature type="compositionally biased region" description="Low complexity" evidence="1">
    <location>
        <begin position="51"/>
        <end position="67"/>
    </location>
</feature>
<dbReference type="Proteomes" id="UP001190700">
    <property type="component" value="Unassembled WGS sequence"/>
</dbReference>
<protein>
    <submittedName>
        <fullName evidence="2">Uncharacterized protein</fullName>
    </submittedName>
</protein>
<gene>
    <name evidence="2" type="ORF">CYMTET_42758</name>
</gene>
<dbReference type="EMBL" id="LGRX02028687">
    <property type="protein sequence ID" value="KAK3247749.1"/>
    <property type="molecule type" value="Genomic_DNA"/>
</dbReference>
<keyword evidence="3" id="KW-1185">Reference proteome</keyword>
<reference evidence="2 3" key="1">
    <citation type="journal article" date="2015" name="Genome Biol. Evol.">
        <title>Comparative Genomics of a Bacterivorous Green Alga Reveals Evolutionary Causalities and Consequences of Phago-Mixotrophic Mode of Nutrition.</title>
        <authorList>
            <person name="Burns J.A."/>
            <person name="Paasch A."/>
            <person name="Narechania A."/>
            <person name="Kim E."/>
        </authorList>
    </citation>
    <scope>NUCLEOTIDE SEQUENCE [LARGE SCALE GENOMIC DNA]</scope>
    <source>
        <strain evidence="2 3">PLY_AMNH</strain>
    </source>
</reference>
<comment type="caution">
    <text evidence="2">The sequence shown here is derived from an EMBL/GenBank/DDBJ whole genome shotgun (WGS) entry which is preliminary data.</text>
</comment>
<dbReference type="AlphaFoldDB" id="A0AAE0F171"/>
<organism evidence="2 3">
    <name type="scientific">Cymbomonas tetramitiformis</name>
    <dbReference type="NCBI Taxonomy" id="36881"/>
    <lineage>
        <taxon>Eukaryota</taxon>
        <taxon>Viridiplantae</taxon>
        <taxon>Chlorophyta</taxon>
        <taxon>Pyramimonadophyceae</taxon>
        <taxon>Pyramimonadales</taxon>
        <taxon>Pyramimonadaceae</taxon>
        <taxon>Cymbomonas</taxon>
    </lineage>
</organism>
<sequence length="445" mass="48424">MRRERIPSVRDQPSVHARTLSHSDLRVRCISIPIQNASLLLRAQQATMMASRSTSSNHSLSSGTSGLQEQLAQLKQSEAEAKKETQEARALAAQAARLIEQAEKQAQASAQKEKARAHELQQAREREAQALAKAEEARTRQATAEAEAIRAEVQRAWALEHEAQARQAQQAWNNCFNFTVPQLALPGLAQYPSSAPYYAVAQGAVPGQAQYPSSAPYYAVAQGAVPGQAQYPSSAPYYAVAQGAVPGQAQYPSSAQYAAGQARPEEPVSKRARGAPGTEVHAPVTYFAPGTKVKIVGLRSRLEYNDKTGRVQGFDCLTSRHLVKLEGSEGQGKATEIHVKMDNLQQFCEVQITGLASADGRRACIVGWLEPLGRYDARLGISQKRIGLLPENAILFPGTIVRIHEHATAQGHRGKIVGVNKEEKIYLVELYHGQIIKARFGSVRA</sequence>